<keyword evidence="2" id="KW-0804">Transcription</keyword>
<dbReference type="GeneID" id="19902352"/>
<sequence>MPHEISWEAPALGTRKRMRKGTRSCFECRRRKIRCVFPTAQPSVCTQCSAHGARCINQEHAETALIPDRRKNLRQRVTELEALIESLTKDQPDRGLEQQGGSPGSSGLSTHRTSEPLLPSEAVHASTYSDAQVSLRPPAESAVPHPAAGSFASSPLNLRPRLNASTPSPGPRTTKTRNPGRPHLIDIDFHGVEITPPASRAKSGPLNSGASTPTPMDNSGGIAAANRNPGPPHLINVDFSSLQPPSSDPPPSSPVTSTEASMTQEFGIRAHQHQAPASPDQDRFRWHGGYACGMLY</sequence>
<dbReference type="OrthoDB" id="5392779at2759"/>
<dbReference type="SUPFAM" id="SSF57701">
    <property type="entry name" value="Zn2/Cys6 DNA-binding domain"/>
    <property type="match status" value="1"/>
</dbReference>
<dbReference type="AlphaFoldDB" id="R7YV67"/>
<feature type="domain" description="Zn(2)-C6 fungal-type" evidence="5">
    <location>
        <begin position="24"/>
        <end position="57"/>
    </location>
</feature>
<evidence type="ECO:0000259" key="5">
    <source>
        <dbReference type="PROSITE" id="PS50048"/>
    </source>
</evidence>
<feature type="region of interest" description="Disordered" evidence="4">
    <location>
        <begin position="86"/>
        <end position="114"/>
    </location>
</feature>
<dbReference type="GO" id="GO:0008270">
    <property type="term" value="F:zinc ion binding"/>
    <property type="evidence" value="ECO:0007669"/>
    <property type="project" value="InterPro"/>
</dbReference>
<evidence type="ECO:0000256" key="3">
    <source>
        <dbReference type="ARBA" id="ARBA00023242"/>
    </source>
</evidence>
<name>R7YV67_CONA1</name>
<dbReference type="RefSeq" id="XP_007781119.1">
    <property type="nucleotide sequence ID" value="XM_007782929.1"/>
</dbReference>
<dbReference type="GO" id="GO:0000981">
    <property type="term" value="F:DNA-binding transcription factor activity, RNA polymerase II-specific"/>
    <property type="evidence" value="ECO:0007669"/>
    <property type="project" value="InterPro"/>
</dbReference>
<gene>
    <name evidence="6" type="ORF">W97_05041</name>
</gene>
<evidence type="ECO:0000256" key="1">
    <source>
        <dbReference type="ARBA" id="ARBA00023015"/>
    </source>
</evidence>
<reference evidence="7" key="1">
    <citation type="submission" date="2012-06" db="EMBL/GenBank/DDBJ databases">
        <title>The genome sequence of Coniosporium apollinis CBS 100218.</title>
        <authorList>
            <consortium name="The Broad Institute Genome Sequencing Platform"/>
            <person name="Cuomo C."/>
            <person name="Gorbushina A."/>
            <person name="Noack S."/>
            <person name="Walker B."/>
            <person name="Young S.K."/>
            <person name="Zeng Q."/>
            <person name="Gargeya S."/>
            <person name="Fitzgerald M."/>
            <person name="Haas B."/>
            <person name="Abouelleil A."/>
            <person name="Alvarado L."/>
            <person name="Arachchi H.M."/>
            <person name="Berlin A.M."/>
            <person name="Chapman S.B."/>
            <person name="Goldberg J."/>
            <person name="Griggs A."/>
            <person name="Gujja S."/>
            <person name="Hansen M."/>
            <person name="Howarth C."/>
            <person name="Imamovic A."/>
            <person name="Larimer J."/>
            <person name="McCowan C."/>
            <person name="Montmayeur A."/>
            <person name="Murphy C."/>
            <person name="Neiman D."/>
            <person name="Pearson M."/>
            <person name="Priest M."/>
            <person name="Roberts A."/>
            <person name="Saif S."/>
            <person name="Shea T."/>
            <person name="Sisk P."/>
            <person name="Sykes S."/>
            <person name="Wortman J."/>
            <person name="Nusbaum C."/>
            <person name="Birren B."/>
        </authorList>
    </citation>
    <scope>NUCLEOTIDE SEQUENCE [LARGE SCALE GENOMIC DNA]</scope>
    <source>
        <strain evidence="7">CBS 100218</strain>
    </source>
</reference>
<keyword evidence="3" id="KW-0539">Nucleus</keyword>
<dbReference type="PROSITE" id="PS00463">
    <property type="entry name" value="ZN2_CY6_FUNGAL_1"/>
    <property type="match status" value="1"/>
</dbReference>
<feature type="compositionally biased region" description="Basic and acidic residues" evidence="4">
    <location>
        <begin position="87"/>
        <end position="96"/>
    </location>
</feature>
<keyword evidence="1" id="KW-0805">Transcription regulation</keyword>
<evidence type="ECO:0000313" key="6">
    <source>
        <dbReference type="EMBL" id="EON65802.1"/>
    </source>
</evidence>
<dbReference type="PANTHER" id="PTHR47840">
    <property type="entry name" value="ZN(II)2CYS6 TRANSCRIPTION FACTOR (EUROFUNG)-RELATED"/>
    <property type="match status" value="1"/>
</dbReference>
<protein>
    <recommendedName>
        <fullName evidence="5">Zn(2)-C6 fungal-type domain-containing protein</fullName>
    </recommendedName>
</protein>
<dbReference type="InterPro" id="IPR001138">
    <property type="entry name" value="Zn2Cys6_DnaBD"/>
</dbReference>
<proteinExistence type="predicted"/>
<feature type="compositionally biased region" description="Polar residues" evidence="4">
    <location>
        <begin position="255"/>
        <end position="264"/>
    </location>
</feature>
<organism evidence="6 7">
    <name type="scientific">Coniosporium apollinis (strain CBS 100218)</name>
    <name type="common">Rock-inhabiting black yeast</name>
    <dbReference type="NCBI Taxonomy" id="1168221"/>
    <lineage>
        <taxon>Eukaryota</taxon>
        <taxon>Fungi</taxon>
        <taxon>Dikarya</taxon>
        <taxon>Ascomycota</taxon>
        <taxon>Pezizomycotina</taxon>
        <taxon>Dothideomycetes</taxon>
        <taxon>Dothideomycetes incertae sedis</taxon>
        <taxon>Coniosporium</taxon>
    </lineage>
</organism>
<dbReference type="SMART" id="SM00066">
    <property type="entry name" value="GAL4"/>
    <property type="match status" value="1"/>
</dbReference>
<evidence type="ECO:0000256" key="4">
    <source>
        <dbReference type="SAM" id="MobiDB-lite"/>
    </source>
</evidence>
<feature type="region of interest" description="Disordered" evidence="4">
    <location>
        <begin position="128"/>
        <end position="282"/>
    </location>
</feature>
<dbReference type="Proteomes" id="UP000016924">
    <property type="component" value="Unassembled WGS sequence"/>
</dbReference>
<dbReference type="Pfam" id="PF00172">
    <property type="entry name" value="Zn_clus"/>
    <property type="match status" value="1"/>
</dbReference>
<dbReference type="PROSITE" id="PS50048">
    <property type="entry name" value="ZN2_CY6_FUNGAL_2"/>
    <property type="match status" value="1"/>
</dbReference>
<feature type="compositionally biased region" description="Polar residues" evidence="4">
    <location>
        <begin position="163"/>
        <end position="173"/>
    </location>
</feature>
<evidence type="ECO:0000256" key="2">
    <source>
        <dbReference type="ARBA" id="ARBA00023163"/>
    </source>
</evidence>
<keyword evidence="7" id="KW-1185">Reference proteome</keyword>
<dbReference type="CDD" id="cd00067">
    <property type="entry name" value="GAL4"/>
    <property type="match status" value="1"/>
</dbReference>
<feature type="compositionally biased region" description="Polar residues" evidence="4">
    <location>
        <begin position="205"/>
        <end position="217"/>
    </location>
</feature>
<dbReference type="InterPro" id="IPR036864">
    <property type="entry name" value="Zn2-C6_fun-type_DNA-bd_sf"/>
</dbReference>
<dbReference type="PANTHER" id="PTHR47840:SF1">
    <property type="entry name" value="ZN(II)2CYS6 TRANSCRIPTION FACTOR (EUROFUNG)"/>
    <property type="match status" value="1"/>
</dbReference>
<dbReference type="STRING" id="1168221.R7YV67"/>
<evidence type="ECO:0000313" key="7">
    <source>
        <dbReference type="Proteomes" id="UP000016924"/>
    </source>
</evidence>
<dbReference type="Gene3D" id="4.10.240.10">
    <property type="entry name" value="Zn(2)-C6 fungal-type DNA-binding domain"/>
    <property type="match status" value="1"/>
</dbReference>
<dbReference type="HOGENOM" id="CLU_940126_0_0_1"/>
<dbReference type="EMBL" id="JH767576">
    <property type="protein sequence ID" value="EON65802.1"/>
    <property type="molecule type" value="Genomic_DNA"/>
</dbReference>
<accession>R7YV67</accession>